<gene>
    <name evidence="1" type="ORF">I4F81_010095</name>
</gene>
<evidence type="ECO:0000313" key="1">
    <source>
        <dbReference type="EMBL" id="KAK1867589.1"/>
    </source>
</evidence>
<protein>
    <submittedName>
        <fullName evidence="1">Uncharacterized protein</fullName>
    </submittedName>
</protein>
<reference evidence="1" key="1">
    <citation type="submission" date="2019-11" db="EMBL/GenBank/DDBJ databases">
        <title>Nori genome reveals adaptations in red seaweeds to the harsh intertidal environment.</title>
        <authorList>
            <person name="Wang D."/>
            <person name="Mao Y."/>
        </authorList>
    </citation>
    <scope>NUCLEOTIDE SEQUENCE</scope>
    <source>
        <tissue evidence="1">Gametophyte</tissue>
    </source>
</reference>
<dbReference type="EMBL" id="CM020620">
    <property type="protein sequence ID" value="KAK1867589.1"/>
    <property type="molecule type" value="Genomic_DNA"/>
</dbReference>
<keyword evidence="2" id="KW-1185">Reference proteome</keyword>
<comment type="caution">
    <text evidence="1">The sequence shown here is derived from an EMBL/GenBank/DDBJ whole genome shotgun (WGS) entry which is preliminary data.</text>
</comment>
<proteinExistence type="predicted"/>
<evidence type="ECO:0000313" key="2">
    <source>
        <dbReference type="Proteomes" id="UP000798662"/>
    </source>
</evidence>
<dbReference type="Proteomes" id="UP000798662">
    <property type="component" value="Chromosome 3"/>
</dbReference>
<organism evidence="1 2">
    <name type="scientific">Pyropia yezoensis</name>
    <name type="common">Susabi-nori</name>
    <name type="synonym">Porphyra yezoensis</name>
    <dbReference type="NCBI Taxonomy" id="2788"/>
    <lineage>
        <taxon>Eukaryota</taxon>
        <taxon>Rhodophyta</taxon>
        <taxon>Bangiophyceae</taxon>
        <taxon>Bangiales</taxon>
        <taxon>Bangiaceae</taxon>
        <taxon>Pyropia</taxon>
    </lineage>
</organism>
<name>A0ACC3CBC4_PYRYE</name>
<accession>A0ACC3CBC4</accession>
<sequence length="950" mass="98872">MPRPVRPQRLPSPPPPRPPPASGAAPAPPPQPRPSSSSSSSSNSSNPSAASAPSDASSAWAPPADRLRPLLAGGGLPARPPPPPPSTPPPGTPSAVAAQSPTGPPGMPRRPARPPPQPPPPPCAFGPGPASERHALAGAGVLPPLLPPLPLPPPPPLPPKPVSLAVAATPTAAAPSPSASSGADEEDGPDVAGLVGGGGGVGGAGLSPGDNATVSGFSDWWDDEDDDYEGSGGGPSNGVLLGHPGAAVGGISGADAGVGGSADGSSPSWSALPPVRVPAHPLPPLPAAAGGRPPPPPLPPRTPYRPLPPLPPAARGRTFAPVGGGADAAVSSSSDEGNAPSPPPPPPPARVVLPVPPPFLYQRLGSGELLWAHLYRTGRPREAAAEVYPGLGVAAVPPAEAAPAVVAAAVAAKRRASASPWRRRRGQDGDGSDGGEGSSHPPPPRPPPPAARVRIEFRPYAEQATLSLPPALRDALLTAVASAASGAARRRNAAGLLIKAAMDAYLTARPATAEALLRDAATRLAAATDPAVRAGLPGLLLNVAAHASLAHSPRKAAAASASAAPVLGGGGGGLRPGAGGFPRPQGWGTLLGQRQRQRQWLRRRLRQCRRGAFAPLWRAALPLRRLWWGLPLPWGPRRPTVPPPRTATGGQAALWTPSRRPCFASPLPLWPPLPRRARRTRLSGTATGRWYWLLYGAPGPPPPRPGWPSLPLPPRRCARWPPRLGGRRGAEWRRRLWCTSWRHCCGSRGGGGTGGATRRWRPCGSRSLRSLGGCQFSPPPTRGQKNPVRSGCCSACCFAQRRQWGPLRRHRPVPPGGQTGASRSPLSPPSRRRRRHNRHHHRHHHHRHRLGRHPVHLQTASQRVAATTARRRRRRPRRPTPTAAPRGSCSRTARRGRSSTGSARRRPPRRWPRRSATWCGSRWRPTRGGPTRGRPLPLSPPPSAPPPPAS</sequence>